<sequence length="314" mass="35309">MKIKVGISSCLMGQEVRYDGTHKHLRLATDSLARYFDFIAECPEVGIGMSIPRKPIRLVGDVDKPKAVAVHDEALDYTAELTQFGEQKAQQHAELSGYIFMKNSPSCGLFRVKVYQENGYPAATPGRGLYARAFTDAHPLLPVEESGRLCDPLLRENFVTRVFAYANWQELKKAGLTPKRLTDFHARYKYVLMAHSPAKYSELGRMLADAGNQNIDALGEQYFAALMTVLTSLASRKTHTNVLMHLQGYLKKKISAAEKAELAQIIEQYRSAQLPLIVPVTLLKHHFNNHPDPYISQQAYLQPYPDDLSLRNAI</sequence>
<dbReference type="InterPro" id="IPR017087">
    <property type="entry name" value="UCP037004"/>
</dbReference>
<reference evidence="2 3" key="1">
    <citation type="submission" date="2014-09" db="EMBL/GenBank/DDBJ databases">
        <authorList>
            <person name="Grob C."/>
            <person name="Taubert M."/>
            <person name="Howat A.M."/>
            <person name="Burns O.J."/>
            <person name="Dixon J.L."/>
            <person name="Chen Y."/>
            <person name="Murrell J.C."/>
        </authorList>
    </citation>
    <scope>NUCLEOTIDE SEQUENCE [LARGE SCALE GENOMIC DNA]</scope>
    <source>
        <strain evidence="2">L4</strain>
    </source>
</reference>
<dbReference type="Pfam" id="PF04463">
    <property type="entry name" value="2-thiour_desulf"/>
    <property type="match status" value="1"/>
</dbReference>
<evidence type="ECO:0000313" key="2">
    <source>
        <dbReference type="EMBL" id="KGM07151.1"/>
    </source>
</evidence>
<accession>A0A0A0BGS2</accession>
<dbReference type="PIRSF" id="PIRSF037004">
    <property type="entry name" value="UCP037004"/>
    <property type="match status" value="1"/>
</dbReference>
<evidence type="ECO:0000259" key="1">
    <source>
        <dbReference type="Pfam" id="PF08349"/>
    </source>
</evidence>
<evidence type="ECO:0000313" key="3">
    <source>
        <dbReference type="Proteomes" id="UP000029999"/>
    </source>
</evidence>
<dbReference type="EMBL" id="JRQD01000002">
    <property type="protein sequence ID" value="KGM07151.1"/>
    <property type="molecule type" value="Genomic_DNA"/>
</dbReference>
<gene>
    <name evidence="2" type="ORF">LP43_0759</name>
</gene>
<dbReference type="InterPro" id="IPR013560">
    <property type="entry name" value="DUF1722"/>
</dbReference>
<organism evidence="2 3">
    <name type="scientific">Methylophaga thiooxydans</name>
    <dbReference type="NCBI Taxonomy" id="392484"/>
    <lineage>
        <taxon>Bacteria</taxon>
        <taxon>Pseudomonadati</taxon>
        <taxon>Pseudomonadota</taxon>
        <taxon>Gammaproteobacteria</taxon>
        <taxon>Thiotrichales</taxon>
        <taxon>Piscirickettsiaceae</taxon>
        <taxon>Methylophaga</taxon>
    </lineage>
</organism>
<dbReference type="STRING" id="392484.LP43_0759"/>
<dbReference type="Proteomes" id="UP000029999">
    <property type="component" value="Unassembled WGS sequence"/>
</dbReference>
<comment type="caution">
    <text evidence="2">The sequence shown here is derived from an EMBL/GenBank/DDBJ whole genome shotgun (WGS) entry which is preliminary data.</text>
</comment>
<protein>
    <recommendedName>
        <fullName evidence="1">DUF1722 domain-containing protein</fullName>
    </recommendedName>
</protein>
<dbReference type="PANTHER" id="PTHR30087:SF0">
    <property type="entry name" value="INNER MEMBRANE PROTEIN"/>
    <property type="match status" value="1"/>
</dbReference>
<dbReference type="AlphaFoldDB" id="A0A0A0BGS2"/>
<dbReference type="Pfam" id="PF08349">
    <property type="entry name" value="DUF1722"/>
    <property type="match status" value="1"/>
</dbReference>
<feature type="domain" description="DUF1722" evidence="1">
    <location>
        <begin position="189"/>
        <end position="305"/>
    </location>
</feature>
<proteinExistence type="predicted"/>
<name>A0A0A0BGS2_9GAMM</name>
<dbReference type="InterPro" id="IPR007553">
    <property type="entry name" value="2-thiour_desulf"/>
</dbReference>
<dbReference type="PANTHER" id="PTHR30087">
    <property type="entry name" value="INNER MEMBRANE PROTEIN"/>
    <property type="match status" value="1"/>
</dbReference>
<dbReference type="RefSeq" id="WP_036312257.1">
    <property type="nucleotide sequence ID" value="NZ_JRQD01000002.1"/>
</dbReference>